<keyword evidence="6" id="KW-0902">Two-component regulatory system</keyword>
<keyword evidence="11" id="KW-0175">Coiled coil</keyword>
<dbReference type="Gene3D" id="1.10.8.60">
    <property type="match status" value="1"/>
</dbReference>
<dbReference type="Gene3D" id="1.10.10.60">
    <property type="entry name" value="Homeodomain-like"/>
    <property type="match status" value="1"/>
</dbReference>
<evidence type="ECO:0000256" key="8">
    <source>
        <dbReference type="ARBA" id="ARBA00023125"/>
    </source>
</evidence>
<dbReference type="STRING" id="561184.SAMN05216376_11292"/>
<dbReference type="InterPro" id="IPR002197">
    <property type="entry name" value="HTH_Fis"/>
</dbReference>
<keyword evidence="4" id="KW-0547">Nucleotide-binding</keyword>
<dbReference type="Pfam" id="PF00158">
    <property type="entry name" value="Sigma54_activat"/>
    <property type="match status" value="1"/>
</dbReference>
<dbReference type="InterPro" id="IPR025662">
    <property type="entry name" value="Sigma_54_int_dom_ATP-bd_1"/>
</dbReference>
<dbReference type="Pfam" id="PF25601">
    <property type="entry name" value="AAA_lid_14"/>
    <property type="match status" value="1"/>
</dbReference>
<dbReference type="PRINTS" id="PR01590">
    <property type="entry name" value="HTHFIS"/>
</dbReference>
<evidence type="ECO:0000313" key="14">
    <source>
        <dbReference type="Proteomes" id="UP000030960"/>
    </source>
</evidence>
<dbReference type="GO" id="GO:0006355">
    <property type="term" value="P:regulation of DNA-templated transcription"/>
    <property type="evidence" value="ECO:0007669"/>
    <property type="project" value="InterPro"/>
</dbReference>
<evidence type="ECO:0000256" key="11">
    <source>
        <dbReference type="SAM" id="Coils"/>
    </source>
</evidence>
<proteinExistence type="predicted"/>
<dbReference type="SUPFAM" id="SSF55781">
    <property type="entry name" value="GAF domain-like"/>
    <property type="match status" value="1"/>
</dbReference>
<keyword evidence="8" id="KW-0238">DNA-binding</keyword>
<dbReference type="InterPro" id="IPR025944">
    <property type="entry name" value="Sigma_54_int_dom_CS"/>
</dbReference>
<dbReference type="Gene3D" id="3.30.450.40">
    <property type="match status" value="1"/>
</dbReference>
<keyword evidence="5" id="KW-0067">ATP-binding</keyword>
<dbReference type="PROSITE" id="PS00688">
    <property type="entry name" value="SIGMA54_INTERACT_3"/>
    <property type="match status" value="1"/>
</dbReference>
<evidence type="ECO:0000313" key="13">
    <source>
        <dbReference type="EMBL" id="KHQ50600.1"/>
    </source>
</evidence>
<keyword evidence="14" id="KW-1185">Reference proteome</keyword>
<name>A0A0B3RH22_9RHOB</name>
<evidence type="ECO:0000256" key="2">
    <source>
        <dbReference type="ARBA" id="ARBA00011135"/>
    </source>
</evidence>
<dbReference type="PROSITE" id="PS00675">
    <property type="entry name" value="SIGMA54_INTERACT_1"/>
    <property type="match status" value="1"/>
</dbReference>
<dbReference type="PANTHER" id="PTHR32071:SF81">
    <property type="entry name" value="PROPIONATE CATABOLISM OPERON REGULATORY PROTEIN"/>
    <property type="match status" value="1"/>
</dbReference>
<keyword evidence="9" id="KW-0010">Activator</keyword>
<comment type="subunit">
    <text evidence="2">Interacts with sigma-54.</text>
</comment>
<accession>A0A0B3RH22</accession>
<dbReference type="SUPFAM" id="SSF46689">
    <property type="entry name" value="Homeodomain-like"/>
    <property type="match status" value="1"/>
</dbReference>
<organism evidence="13 14">
    <name type="scientific">Mameliella alba</name>
    <dbReference type="NCBI Taxonomy" id="561184"/>
    <lineage>
        <taxon>Bacteria</taxon>
        <taxon>Pseudomonadati</taxon>
        <taxon>Pseudomonadota</taxon>
        <taxon>Alphaproteobacteria</taxon>
        <taxon>Rhodobacterales</taxon>
        <taxon>Roseobacteraceae</taxon>
        <taxon>Mameliella</taxon>
    </lineage>
</organism>
<protein>
    <recommendedName>
        <fullName evidence="3">Nif-specific regulatory protein</fullName>
    </recommendedName>
</protein>
<dbReference type="InterPro" id="IPR003018">
    <property type="entry name" value="GAF"/>
</dbReference>
<keyword evidence="7" id="KW-0805">Transcription regulation</keyword>
<dbReference type="Gene3D" id="3.40.50.300">
    <property type="entry name" value="P-loop containing nucleotide triphosphate hydrolases"/>
    <property type="match status" value="1"/>
</dbReference>
<feature type="coiled-coil region" evidence="11">
    <location>
        <begin position="70"/>
        <end position="97"/>
    </location>
</feature>
<dbReference type="RefSeq" id="WP_043145844.1">
    <property type="nucleotide sequence ID" value="NZ_JSUQ01000024.1"/>
</dbReference>
<evidence type="ECO:0000256" key="5">
    <source>
        <dbReference type="ARBA" id="ARBA00022840"/>
    </source>
</evidence>
<comment type="caution">
    <text evidence="13">The sequence shown here is derived from an EMBL/GenBank/DDBJ whole genome shotgun (WGS) entry which is preliminary data.</text>
</comment>
<evidence type="ECO:0000256" key="9">
    <source>
        <dbReference type="ARBA" id="ARBA00023159"/>
    </source>
</evidence>
<evidence type="ECO:0000256" key="1">
    <source>
        <dbReference type="ARBA" id="ARBA00002167"/>
    </source>
</evidence>
<dbReference type="InterPro" id="IPR058031">
    <property type="entry name" value="AAA_lid_NorR"/>
</dbReference>
<dbReference type="InterPro" id="IPR009057">
    <property type="entry name" value="Homeodomain-like_sf"/>
</dbReference>
<dbReference type="Pfam" id="PF01590">
    <property type="entry name" value="GAF"/>
    <property type="match status" value="1"/>
</dbReference>
<evidence type="ECO:0000256" key="4">
    <source>
        <dbReference type="ARBA" id="ARBA00022741"/>
    </source>
</evidence>
<dbReference type="GO" id="GO:0005524">
    <property type="term" value="F:ATP binding"/>
    <property type="evidence" value="ECO:0007669"/>
    <property type="project" value="UniProtKB-KW"/>
</dbReference>
<evidence type="ECO:0000259" key="12">
    <source>
        <dbReference type="PROSITE" id="PS50045"/>
    </source>
</evidence>
<gene>
    <name evidence="13" type="ORF">OA50_04820</name>
</gene>
<evidence type="ECO:0000256" key="7">
    <source>
        <dbReference type="ARBA" id="ARBA00023015"/>
    </source>
</evidence>
<dbReference type="EMBL" id="JSUQ01000024">
    <property type="protein sequence ID" value="KHQ50600.1"/>
    <property type="molecule type" value="Genomic_DNA"/>
</dbReference>
<dbReference type="AlphaFoldDB" id="A0A0B3RH22"/>
<comment type="function">
    <text evidence="1">Required for activation of most nif operons, which are directly involved in nitrogen fixation.</text>
</comment>
<reference evidence="13 14" key="1">
    <citation type="submission" date="2014-10" db="EMBL/GenBank/DDBJ databases">
        <title>Genome sequence of Ponticoccus sp. strain UMTAT08 isolated from clonal culture of toxic dinoflagellate Alexandrium tamiyavanichii.</title>
        <authorList>
            <person name="Gan H.Y."/>
            <person name="Muhd D.-D."/>
            <person name="Mohd Noor M.E."/>
            <person name="Yeong Y.S."/>
            <person name="Usup G."/>
        </authorList>
    </citation>
    <scope>NUCLEOTIDE SEQUENCE [LARGE SCALE GENOMIC DNA]</scope>
    <source>
        <strain evidence="13 14">UMTAT08</strain>
    </source>
</reference>
<dbReference type="PROSITE" id="PS50045">
    <property type="entry name" value="SIGMA54_INTERACT_4"/>
    <property type="match status" value="1"/>
</dbReference>
<dbReference type="Proteomes" id="UP000030960">
    <property type="component" value="Unassembled WGS sequence"/>
</dbReference>
<dbReference type="SMART" id="SM00382">
    <property type="entry name" value="AAA"/>
    <property type="match status" value="1"/>
</dbReference>
<evidence type="ECO:0000256" key="3">
    <source>
        <dbReference type="ARBA" id="ARBA00015308"/>
    </source>
</evidence>
<dbReference type="Pfam" id="PF02954">
    <property type="entry name" value="HTH_8"/>
    <property type="match status" value="1"/>
</dbReference>
<dbReference type="InterPro" id="IPR002078">
    <property type="entry name" value="Sigma_54_int"/>
</dbReference>
<evidence type="ECO:0000256" key="10">
    <source>
        <dbReference type="ARBA" id="ARBA00023163"/>
    </source>
</evidence>
<dbReference type="InterPro" id="IPR029016">
    <property type="entry name" value="GAF-like_dom_sf"/>
</dbReference>
<dbReference type="SUPFAM" id="SSF52540">
    <property type="entry name" value="P-loop containing nucleoside triphosphate hydrolases"/>
    <property type="match status" value="1"/>
</dbReference>
<feature type="domain" description="Sigma-54 factor interaction" evidence="12">
    <location>
        <begin position="353"/>
        <end position="583"/>
    </location>
</feature>
<dbReference type="PANTHER" id="PTHR32071">
    <property type="entry name" value="TRANSCRIPTIONAL REGULATORY PROTEIN"/>
    <property type="match status" value="1"/>
</dbReference>
<sequence length="666" mass="74107">MGRPRYFKATQGGNDDAGLFPEYSEGETRRAWENYVTGQPETGEVRSEIVQSWQRSMNLGVDATRLQSRKIERDEELRKLRRRNASLRQAARAAFARLEPHLAGAQVILILTDNNGVIIDAIGDHDVLDAGQNIHLEVGGVWNEDVIGTNGIGTALKTGKPTYVHAAEHFCQGVQAWTCAGVPIFDPFDRSVIGVVDLSGPPDIFRRHNIALVVAAAREIEIALAEQQREERTRLLETFLNSDASRPDTSVLLLDKVGRIMFRRGLDDRLHLPRPDFAVGHQLLPLSANMTEGDIRAALPRDIETDGITRLEFDGSLRGAALSLKRSTAIRPQDTVAVRIKPRANVDEDEIVIVGNAPKMLEAIELAERAASAGVTVLIQGETGVGKELFARLVHNRIDRKNAPYVTVNCAAISKELIGAELFGHVEGAFTGALRGGKPGKFEQADGGVLCLDEIGDMPVELQPYLLRALEQRAVYRIGDDQRRPVNVQLVAMTNRNLRSDVEQGRFRRDLFYRIGIVAIDVPPLRQRSGDVALLIDHFNSVFSDRFSRPRLVFAPAVMDRLKEYRWPGNVRELRNLVERLYLLKSGPEVGLNDLPPEIIEPADGLGFSHYVDVEEAPINLENMEAMTIRRAIQAEKGNLTRVAEQLGISRPTLYRKIKQYGIPRD</sequence>
<dbReference type="GO" id="GO:0000160">
    <property type="term" value="P:phosphorelay signal transduction system"/>
    <property type="evidence" value="ECO:0007669"/>
    <property type="project" value="UniProtKB-KW"/>
</dbReference>
<dbReference type="CDD" id="cd00009">
    <property type="entry name" value="AAA"/>
    <property type="match status" value="1"/>
</dbReference>
<evidence type="ECO:0000256" key="6">
    <source>
        <dbReference type="ARBA" id="ARBA00023012"/>
    </source>
</evidence>
<dbReference type="GO" id="GO:0043565">
    <property type="term" value="F:sequence-specific DNA binding"/>
    <property type="evidence" value="ECO:0007669"/>
    <property type="project" value="InterPro"/>
</dbReference>
<dbReference type="InterPro" id="IPR003593">
    <property type="entry name" value="AAA+_ATPase"/>
</dbReference>
<dbReference type="PATRIC" id="fig|1515334.3.peg.4849"/>
<keyword evidence="10" id="KW-0804">Transcription</keyword>
<dbReference type="FunFam" id="3.40.50.300:FF:000006">
    <property type="entry name" value="DNA-binding transcriptional regulator NtrC"/>
    <property type="match status" value="1"/>
</dbReference>
<dbReference type="InterPro" id="IPR027417">
    <property type="entry name" value="P-loop_NTPase"/>
</dbReference>
<dbReference type="OrthoDB" id="9805953at2"/>